<organism evidence="1 2">
    <name type="scientific">Streptomyces lonegramiae</name>
    <dbReference type="NCBI Taxonomy" id="3075524"/>
    <lineage>
        <taxon>Bacteria</taxon>
        <taxon>Bacillati</taxon>
        <taxon>Actinomycetota</taxon>
        <taxon>Actinomycetes</taxon>
        <taxon>Kitasatosporales</taxon>
        <taxon>Streptomycetaceae</taxon>
        <taxon>Streptomyces</taxon>
    </lineage>
</organism>
<name>A0ABU2XS24_9ACTN</name>
<keyword evidence="2" id="KW-1185">Reference proteome</keyword>
<dbReference type="Proteomes" id="UP001180754">
    <property type="component" value="Unassembled WGS sequence"/>
</dbReference>
<evidence type="ECO:0000313" key="1">
    <source>
        <dbReference type="EMBL" id="MDT0547633.1"/>
    </source>
</evidence>
<accession>A0ABU2XS24</accession>
<comment type="caution">
    <text evidence="1">The sequence shown here is derived from an EMBL/GenBank/DDBJ whole genome shotgun (WGS) entry which is preliminary data.</text>
</comment>
<evidence type="ECO:0000313" key="2">
    <source>
        <dbReference type="Proteomes" id="UP001180754"/>
    </source>
</evidence>
<reference evidence="1" key="1">
    <citation type="submission" date="2024-05" db="EMBL/GenBank/DDBJ databases">
        <title>30 novel species of actinomycetes from the DSMZ collection.</title>
        <authorList>
            <person name="Nouioui I."/>
        </authorList>
    </citation>
    <scope>NUCLEOTIDE SEQUENCE</scope>
    <source>
        <strain evidence="1">DSM 41529</strain>
    </source>
</reference>
<protein>
    <submittedName>
        <fullName evidence="1">Uncharacterized protein</fullName>
    </submittedName>
</protein>
<dbReference type="EMBL" id="JAVRFD010000021">
    <property type="protein sequence ID" value="MDT0547633.1"/>
    <property type="molecule type" value="Genomic_DNA"/>
</dbReference>
<proteinExistence type="predicted"/>
<dbReference type="RefSeq" id="WP_311728157.1">
    <property type="nucleotide sequence ID" value="NZ_JAVRFD010000021.1"/>
</dbReference>
<gene>
    <name evidence="1" type="ORF">RND15_33785</name>
</gene>
<sequence length="53" mass="5900">MLQRLAYLGVTNAFAMLRLLPMTDRDKDAAAIHLKWSLHDRETADESAGRDGG</sequence>